<dbReference type="InParanoid" id="A0A0G4G1H6"/>
<accession>A0A0G4G1H6</accession>
<reference evidence="3 4" key="1">
    <citation type="submission" date="2014-11" db="EMBL/GenBank/DDBJ databases">
        <authorList>
            <person name="Zhu J."/>
            <person name="Qi W."/>
            <person name="Song R."/>
        </authorList>
    </citation>
    <scope>NUCLEOTIDE SEQUENCE [LARGE SCALE GENOMIC DNA]</scope>
</reference>
<dbReference type="PhylomeDB" id="A0A0G4G1H6"/>
<dbReference type="InterPro" id="IPR011009">
    <property type="entry name" value="Kinase-like_dom_sf"/>
</dbReference>
<evidence type="ECO:0000313" key="3">
    <source>
        <dbReference type="EMBL" id="CEM21868.1"/>
    </source>
</evidence>
<organism evidence="3 4">
    <name type="scientific">Vitrella brassicaformis (strain CCMP3155)</name>
    <dbReference type="NCBI Taxonomy" id="1169540"/>
    <lineage>
        <taxon>Eukaryota</taxon>
        <taxon>Sar</taxon>
        <taxon>Alveolata</taxon>
        <taxon>Colpodellida</taxon>
        <taxon>Vitrellaceae</taxon>
        <taxon>Vitrella</taxon>
    </lineage>
</organism>
<dbReference type="InterPro" id="IPR000719">
    <property type="entry name" value="Prot_kinase_dom"/>
</dbReference>
<proteinExistence type="inferred from homology"/>
<dbReference type="SUPFAM" id="SSF56112">
    <property type="entry name" value="Protein kinase-like (PK-like)"/>
    <property type="match status" value="1"/>
</dbReference>
<dbReference type="GO" id="GO:0005524">
    <property type="term" value="F:ATP binding"/>
    <property type="evidence" value="ECO:0007669"/>
    <property type="project" value="InterPro"/>
</dbReference>
<dbReference type="GO" id="GO:0005739">
    <property type="term" value="C:mitochondrion"/>
    <property type="evidence" value="ECO:0007669"/>
    <property type="project" value="TreeGrafter"/>
</dbReference>
<dbReference type="OMA" id="SMVRTHH"/>
<dbReference type="STRING" id="1169540.A0A0G4G1H6"/>
<dbReference type="OrthoDB" id="427480at2759"/>
<evidence type="ECO:0000313" key="4">
    <source>
        <dbReference type="Proteomes" id="UP000041254"/>
    </source>
</evidence>
<dbReference type="CDD" id="cd13971">
    <property type="entry name" value="ADCK2-like"/>
    <property type="match status" value="1"/>
</dbReference>
<dbReference type="Proteomes" id="UP000041254">
    <property type="component" value="Unassembled WGS sequence"/>
</dbReference>
<dbReference type="PANTHER" id="PTHR45890">
    <property type="entry name" value="AARF DOMAIN CONTAINING KINASE 2 (PREDICTED)"/>
    <property type="match status" value="1"/>
</dbReference>
<comment type="similarity">
    <text evidence="1">Belongs to the protein kinase superfamily. ADCK protein kinase family.</text>
</comment>
<dbReference type="PROSITE" id="PS50011">
    <property type="entry name" value="PROTEIN_KINASE_DOM"/>
    <property type="match status" value="1"/>
</dbReference>
<dbReference type="AlphaFoldDB" id="A0A0G4G1H6"/>
<protein>
    <recommendedName>
        <fullName evidence="2">Protein kinase domain-containing protein</fullName>
    </recommendedName>
</protein>
<sequence>MRTFPRSPRLTRLIPRRRPLPRRISTKPHPRIHRQPRYLCLALGSPFVILLPSGRRFEPIPRRSPAKCESAAAAVVIDASSLLDEERRLLGLWEDVWYALRLVVKAVQMACLASPLVVLVPLARLSVWVEDVSWRYVYWAVERCGPCYIKFMQWAATRPDLFPADICQRCARFHCSVAPHSLRATEYVLTHAFGPSWRESLEIVDKEPIGSGCVAQVYRGRLRQQHSSDSGSDGWVDVAVKVAHPGIAERIQLDLQLMRAGASLLEVFPSIRWLALRDSVEQFASVMSRQADLSEEAEHITRFRQLFPQSSHDRDTVVFPEVVDGRWVHPEVLVERFEDGTRIGEWIDQQNQHDDTALRKRVANLGISAFLKMLFIDNFVHADLHPGNLLIRIEDRPDGKSPPRIVLVFLDCGLVTELQPRDRRNFVSLFRALAKGDGQLAGRLILREAKQQRCPDPQAFVDEVDTLLNTFLKQGVQLSQVRAGEILSRLLTLASRHRVQLEGNFVSVCLAVMILEGLGRQLDPHIDLLKAAAPYVMRAALTLGIRDQ</sequence>
<name>A0A0G4G1H6_VITBC</name>
<dbReference type="EMBL" id="CDMY01000544">
    <property type="protein sequence ID" value="CEM21868.1"/>
    <property type="molecule type" value="Genomic_DNA"/>
</dbReference>
<dbReference type="PANTHER" id="PTHR45890:SF1">
    <property type="entry name" value="AARF DOMAIN CONTAINING KINASE 2"/>
    <property type="match status" value="1"/>
</dbReference>
<dbReference type="InterPro" id="IPR004147">
    <property type="entry name" value="ABC1_dom"/>
</dbReference>
<evidence type="ECO:0000259" key="2">
    <source>
        <dbReference type="PROSITE" id="PS50011"/>
    </source>
</evidence>
<dbReference type="Pfam" id="PF03109">
    <property type="entry name" value="ABC1"/>
    <property type="match status" value="1"/>
</dbReference>
<dbReference type="GO" id="GO:0004672">
    <property type="term" value="F:protein kinase activity"/>
    <property type="evidence" value="ECO:0007669"/>
    <property type="project" value="InterPro"/>
</dbReference>
<evidence type="ECO:0000256" key="1">
    <source>
        <dbReference type="ARBA" id="ARBA00009670"/>
    </source>
</evidence>
<dbReference type="InterPro" id="IPR044095">
    <property type="entry name" value="ADCK2_dom"/>
</dbReference>
<dbReference type="InterPro" id="IPR052402">
    <property type="entry name" value="ADCK_kinase"/>
</dbReference>
<keyword evidence="4" id="KW-1185">Reference proteome</keyword>
<feature type="domain" description="Protein kinase" evidence="2">
    <location>
        <begin position="203"/>
        <end position="548"/>
    </location>
</feature>
<gene>
    <name evidence="3" type="ORF">Vbra_6123</name>
</gene>
<dbReference type="VEuPathDB" id="CryptoDB:Vbra_6123"/>